<evidence type="ECO:0000256" key="1">
    <source>
        <dbReference type="ARBA" id="ARBA00009673"/>
    </source>
</evidence>
<feature type="short sequence motif" description="Gly-cisPro motif, important for rejection of L-amino acids" evidence="2">
    <location>
        <begin position="143"/>
        <end position="144"/>
    </location>
</feature>
<dbReference type="AlphaFoldDB" id="A0A2C8F7L3"/>
<dbReference type="EC" id="3.1.1.96" evidence="2"/>
<evidence type="ECO:0000313" key="4">
    <source>
        <dbReference type="Proteomes" id="UP000219215"/>
    </source>
</evidence>
<proteinExistence type="inferred from homology"/>
<accession>A0A2C8F7L3</accession>
<dbReference type="KEGG" id="pprf:DPRO_1495"/>
<dbReference type="OrthoDB" id="9801395at2"/>
<dbReference type="PANTHER" id="PTHR10472">
    <property type="entry name" value="D-TYROSYL-TRNA TYR DEACYLASE"/>
    <property type="match status" value="1"/>
</dbReference>
<dbReference type="GO" id="GO:0005737">
    <property type="term" value="C:cytoplasm"/>
    <property type="evidence" value="ECO:0007669"/>
    <property type="project" value="UniProtKB-SubCell"/>
</dbReference>
<name>A0A2C8F7L3_9BACT</name>
<comment type="subcellular location">
    <subcellularLocation>
        <location evidence="2">Cytoplasm</location>
    </subcellularLocation>
</comment>
<comment type="similarity">
    <text evidence="1 2">Belongs to the DTD family.</text>
</comment>
<comment type="catalytic activity">
    <reaction evidence="2">
        <text>glycyl-tRNA(Ala) + H2O = tRNA(Ala) + glycine + H(+)</text>
        <dbReference type="Rhea" id="RHEA:53744"/>
        <dbReference type="Rhea" id="RHEA-COMP:9657"/>
        <dbReference type="Rhea" id="RHEA-COMP:13640"/>
        <dbReference type="ChEBI" id="CHEBI:15377"/>
        <dbReference type="ChEBI" id="CHEBI:15378"/>
        <dbReference type="ChEBI" id="CHEBI:57305"/>
        <dbReference type="ChEBI" id="CHEBI:78442"/>
        <dbReference type="ChEBI" id="CHEBI:78522"/>
    </reaction>
</comment>
<dbReference type="Proteomes" id="UP000219215">
    <property type="component" value="Chromosome DPRO"/>
</dbReference>
<keyword evidence="2" id="KW-0694">RNA-binding</keyword>
<evidence type="ECO:0000256" key="2">
    <source>
        <dbReference type="HAMAP-Rule" id="MF_00518"/>
    </source>
</evidence>
<dbReference type="EC" id="3.1.1.-" evidence="2"/>
<dbReference type="InterPro" id="IPR003732">
    <property type="entry name" value="Daa-tRNA_deacyls_DTD"/>
</dbReference>
<comment type="subunit">
    <text evidence="2">Homodimer.</text>
</comment>
<evidence type="ECO:0000313" key="3">
    <source>
        <dbReference type="EMBL" id="SOB58389.1"/>
    </source>
</evidence>
<organism evidence="3 4">
    <name type="scientific">Pseudodesulfovibrio profundus</name>
    <dbReference type="NCBI Taxonomy" id="57320"/>
    <lineage>
        <taxon>Bacteria</taxon>
        <taxon>Pseudomonadati</taxon>
        <taxon>Thermodesulfobacteriota</taxon>
        <taxon>Desulfovibrionia</taxon>
        <taxon>Desulfovibrionales</taxon>
        <taxon>Desulfovibrionaceae</taxon>
    </lineage>
</organism>
<keyword evidence="2" id="KW-0820">tRNA-binding</keyword>
<dbReference type="NCBIfam" id="TIGR00256">
    <property type="entry name" value="D-aminoacyl-tRNA deacylase"/>
    <property type="match status" value="1"/>
</dbReference>
<dbReference type="SUPFAM" id="SSF69500">
    <property type="entry name" value="DTD-like"/>
    <property type="match status" value="1"/>
</dbReference>
<dbReference type="Gene3D" id="3.50.80.10">
    <property type="entry name" value="D-tyrosyl-tRNA(Tyr) deacylase"/>
    <property type="match status" value="1"/>
</dbReference>
<dbReference type="Pfam" id="PF02580">
    <property type="entry name" value="Tyr_Deacylase"/>
    <property type="match status" value="1"/>
</dbReference>
<gene>
    <name evidence="2 3" type="primary">dtd</name>
    <name evidence="3" type="ORF">DPRO_1495</name>
</gene>
<dbReference type="GO" id="GO:0106026">
    <property type="term" value="F:Gly-tRNA(Ala) deacylase activity"/>
    <property type="evidence" value="ECO:0007669"/>
    <property type="project" value="UniProtKB-UniRule"/>
</dbReference>
<dbReference type="RefSeq" id="WP_097011454.1">
    <property type="nucleotide sequence ID" value="NZ_LT907975.1"/>
</dbReference>
<reference evidence="4" key="1">
    <citation type="submission" date="2017-09" db="EMBL/GenBank/DDBJ databases">
        <authorList>
            <person name="Regsiter A."/>
            <person name="William W."/>
        </authorList>
    </citation>
    <scope>NUCLEOTIDE SEQUENCE [LARGE SCALE GENOMIC DNA]</scope>
    <source>
        <strain evidence="4">500-1</strain>
    </source>
</reference>
<sequence length="154" mass="16841">MKLVIQRVSEATVAVEGETVGQIGTGFMVLVGFGQEDTMELAGSPVWKKLIDKLMNLRVFPDEQDKLNRSLTDIGGDIMLVSQFTLYADCRKGRRPSFTGACPPEPAEALFDRFVEDTRSVAPANVATGSFGAMMDISFTNWGPITIILDSNDF</sequence>
<keyword evidence="2" id="KW-0963">Cytoplasm</keyword>
<dbReference type="GO" id="GO:0051500">
    <property type="term" value="F:D-tyrosyl-tRNA(Tyr) deacylase activity"/>
    <property type="evidence" value="ECO:0007669"/>
    <property type="project" value="TreeGrafter"/>
</dbReference>
<dbReference type="GO" id="GO:0043908">
    <property type="term" value="F:Ser(Gly)-tRNA(Ala) hydrolase activity"/>
    <property type="evidence" value="ECO:0007669"/>
    <property type="project" value="UniProtKB-UniRule"/>
</dbReference>
<dbReference type="PANTHER" id="PTHR10472:SF5">
    <property type="entry name" value="D-AMINOACYL-TRNA DEACYLASE 1"/>
    <property type="match status" value="1"/>
</dbReference>
<comment type="catalytic activity">
    <reaction evidence="2">
        <text>a D-aminoacyl-tRNA + H2O = a tRNA + a D-alpha-amino acid + H(+)</text>
        <dbReference type="Rhea" id="RHEA:13953"/>
        <dbReference type="Rhea" id="RHEA-COMP:10123"/>
        <dbReference type="Rhea" id="RHEA-COMP:10124"/>
        <dbReference type="ChEBI" id="CHEBI:15377"/>
        <dbReference type="ChEBI" id="CHEBI:15378"/>
        <dbReference type="ChEBI" id="CHEBI:59871"/>
        <dbReference type="ChEBI" id="CHEBI:78442"/>
        <dbReference type="ChEBI" id="CHEBI:79333"/>
        <dbReference type="EC" id="3.1.1.96"/>
    </reaction>
</comment>
<keyword evidence="2 3" id="KW-0378">Hydrolase</keyword>
<keyword evidence="4" id="KW-1185">Reference proteome</keyword>
<dbReference type="GO" id="GO:0019478">
    <property type="term" value="P:D-amino acid catabolic process"/>
    <property type="evidence" value="ECO:0007669"/>
    <property type="project" value="UniProtKB-UniRule"/>
</dbReference>
<comment type="domain">
    <text evidence="2">A Gly-cisPro motif from one monomer fits into the active site of the other monomer to allow specific chiral rejection of L-amino acids.</text>
</comment>
<protein>
    <recommendedName>
        <fullName evidence="2">D-aminoacyl-tRNA deacylase</fullName>
        <shortName evidence="2">DTD</shortName>
        <ecNumber evidence="2">3.1.1.96</ecNumber>
    </recommendedName>
    <alternativeName>
        <fullName evidence="2">Gly-tRNA(Ala) deacylase</fullName>
        <ecNumber evidence="2">3.1.1.-</ecNumber>
    </alternativeName>
</protein>
<dbReference type="FunFam" id="3.50.80.10:FF:000001">
    <property type="entry name" value="D-aminoacyl-tRNA deacylase"/>
    <property type="match status" value="1"/>
</dbReference>
<dbReference type="GO" id="GO:0000049">
    <property type="term" value="F:tRNA binding"/>
    <property type="evidence" value="ECO:0007669"/>
    <property type="project" value="UniProtKB-UniRule"/>
</dbReference>
<dbReference type="EMBL" id="LT907975">
    <property type="protein sequence ID" value="SOB58389.1"/>
    <property type="molecule type" value="Genomic_DNA"/>
</dbReference>
<dbReference type="InterPro" id="IPR023509">
    <property type="entry name" value="DTD-like_sf"/>
</dbReference>
<comment type="function">
    <text evidence="2">An aminoacyl-tRNA editing enzyme that deacylates mischarged D-aminoacyl-tRNAs. Also deacylates mischarged glycyl-tRNA(Ala), protecting cells against glycine mischarging by AlaRS. Acts via tRNA-based rather than protein-based catalysis; rejects L-amino acids rather than detecting D-amino acids in the active site. By recycling D-aminoacyl-tRNA to D-amino acids and free tRNA molecules, this enzyme counteracts the toxicity associated with the formation of D-aminoacyl-tRNA entities in vivo and helps enforce protein L-homochirality.</text>
</comment>
<dbReference type="HAMAP" id="MF_00518">
    <property type="entry name" value="Deacylase_Dtd"/>
    <property type="match status" value="1"/>
</dbReference>